<organism evidence="7 8">
    <name type="scientific">SAR86 cluster bacterium</name>
    <dbReference type="NCBI Taxonomy" id="2030880"/>
    <lineage>
        <taxon>Bacteria</taxon>
        <taxon>Pseudomonadati</taxon>
        <taxon>Pseudomonadota</taxon>
        <taxon>Gammaproteobacteria</taxon>
        <taxon>SAR86 cluster</taxon>
    </lineage>
</organism>
<evidence type="ECO:0000256" key="5">
    <source>
        <dbReference type="SAM" id="SignalP"/>
    </source>
</evidence>
<feature type="domain" description="Cytochrome c" evidence="6">
    <location>
        <begin position="24"/>
        <end position="115"/>
    </location>
</feature>
<dbReference type="InterPro" id="IPR009056">
    <property type="entry name" value="Cyt_c-like_dom"/>
</dbReference>
<evidence type="ECO:0000256" key="4">
    <source>
        <dbReference type="PROSITE-ProRule" id="PRU00433"/>
    </source>
</evidence>
<evidence type="ECO:0000259" key="6">
    <source>
        <dbReference type="PROSITE" id="PS51007"/>
    </source>
</evidence>
<protein>
    <submittedName>
        <fullName evidence="7">p-cresol methylhydroxylase</fullName>
    </submittedName>
</protein>
<feature type="chain" id="PRO_5012359418" evidence="5">
    <location>
        <begin position="24"/>
        <end position="116"/>
    </location>
</feature>
<name>A0A2A5C664_9GAMM</name>
<dbReference type="InterPro" id="IPR036909">
    <property type="entry name" value="Cyt_c-like_dom_sf"/>
</dbReference>
<evidence type="ECO:0000313" key="8">
    <source>
        <dbReference type="Proteomes" id="UP000228987"/>
    </source>
</evidence>
<keyword evidence="2 4" id="KW-0479">Metal-binding</keyword>
<gene>
    <name evidence="7" type="ORF">COA71_13935</name>
</gene>
<evidence type="ECO:0000256" key="3">
    <source>
        <dbReference type="ARBA" id="ARBA00023004"/>
    </source>
</evidence>
<dbReference type="Proteomes" id="UP000228987">
    <property type="component" value="Unassembled WGS sequence"/>
</dbReference>
<comment type="caution">
    <text evidence="7">The sequence shown here is derived from an EMBL/GenBank/DDBJ whole genome shotgun (WGS) entry which is preliminary data.</text>
</comment>
<evidence type="ECO:0000256" key="1">
    <source>
        <dbReference type="ARBA" id="ARBA00022617"/>
    </source>
</evidence>
<proteinExistence type="predicted"/>
<accession>A0A2A5C664</accession>
<dbReference type="GO" id="GO:0020037">
    <property type="term" value="F:heme binding"/>
    <property type="evidence" value="ECO:0007669"/>
    <property type="project" value="InterPro"/>
</dbReference>
<reference evidence="8" key="1">
    <citation type="submission" date="2017-08" db="EMBL/GenBank/DDBJ databases">
        <title>A dynamic microbial community with high functional redundancy inhabits the cold, oxic subseafloor aquifer.</title>
        <authorList>
            <person name="Tully B.J."/>
            <person name="Wheat C.G."/>
            <person name="Glazer B.T."/>
            <person name="Huber J.A."/>
        </authorList>
    </citation>
    <scope>NUCLEOTIDE SEQUENCE [LARGE SCALE GENOMIC DNA]</scope>
</reference>
<evidence type="ECO:0000256" key="2">
    <source>
        <dbReference type="ARBA" id="ARBA00022723"/>
    </source>
</evidence>
<dbReference type="GO" id="GO:0046872">
    <property type="term" value="F:metal ion binding"/>
    <property type="evidence" value="ECO:0007669"/>
    <property type="project" value="UniProtKB-KW"/>
</dbReference>
<dbReference type="SUPFAM" id="SSF46626">
    <property type="entry name" value="Cytochrome c"/>
    <property type="match status" value="1"/>
</dbReference>
<feature type="signal peptide" evidence="5">
    <location>
        <begin position="1"/>
        <end position="23"/>
    </location>
</feature>
<keyword evidence="5" id="KW-0732">Signal</keyword>
<keyword evidence="1 4" id="KW-0349">Heme</keyword>
<dbReference type="Gene3D" id="1.10.760.10">
    <property type="entry name" value="Cytochrome c-like domain"/>
    <property type="match status" value="1"/>
</dbReference>
<dbReference type="EMBL" id="NVWI01000015">
    <property type="protein sequence ID" value="PCJ39364.1"/>
    <property type="molecule type" value="Genomic_DNA"/>
</dbReference>
<dbReference type="AlphaFoldDB" id="A0A2A5C664"/>
<dbReference type="Pfam" id="PF13442">
    <property type="entry name" value="Cytochrome_CBB3"/>
    <property type="match status" value="1"/>
</dbReference>
<evidence type="ECO:0000313" key="7">
    <source>
        <dbReference type="EMBL" id="PCJ39364.1"/>
    </source>
</evidence>
<sequence>MKSVTTLYLIITGLAAFSGSAFAADVARGENQFEYWCATCHGPDMQEGRYLAGTAALLVKYDGQLPGALAERTDLAVEYVKFVVRQGSEGMPFFRKTEVSESELEDIAAYLSRTDR</sequence>
<keyword evidence="3 4" id="KW-0408">Iron</keyword>
<dbReference type="GO" id="GO:0009055">
    <property type="term" value="F:electron transfer activity"/>
    <property type="evidence" value="ECO:0007669"/>
    <property type="project" value="InterPro"/>
</dbReference>
<dbReference type="PROSITE" id="PS51007">
    <property type="entry name" value="CYTC"/>
    <property type="match status" value="1"/>
</dbReference>